<comment type="catalytic activity">
    <reaction evidence="1">
        <text>ATP + H2O = ADP + phosphate + H(+)</text>
        <dbReference type="Rhea" id="RHEA:13065"/>
        <dbReference type="ChEBI" id="CHEBI:15377"/>
        <dbReference type="ChEBI" id="CHEBI:15378"/>
        <dbReference type="ChEBI" id="CHEBI:30616"/>
        <dbReference type="ChEBI" id="CHEBI:43474"/>
        <dbReference type="ChEBI" id="CHEBI:456216"/>
        <dbReference type="EC" id="5.6.2.3"/>
    </reaction>
</comment>
<evidence type="ECO:0000259" key="4">
    <source>
        <dbReference type="Pfam" id="PF21530"/>
    </source>
</evidence>
<protein>
    <recommendedName>
        <fullName evidence="1">ATP-dependent DNA helicase</fullName>
        <ecNumber evidence="1">5.6.2.3</ecNumber>
    </recommendedName>
</protein>
<feature type="domain" description="DNA helicase Pif1-like 2B" evidence="4">
    <location>
        <begin position="1266"/>
        <end position="1310"/>
    </location>
</feature>
<dbReference type="Pfam" id="PF14214">
    <property type="entry name" value="Helitron_like_N"/>
    <property type="match status" value="1"/>
</dbReference>
<evidence type="ECO:0000259" key="2">
    <source>
        <dbReference type="Pfam" id="PF05970"/>
    </source>
</evidence>
<keyword evidence="1" id="KW-0227">DNA damage</keyword>
<keyword evidence="1" id="KW-0547">Nucleotide-binding</keyword>
<keyword evidence="1 5" id="KW-0347">Helicase</keyword>
<organism evidence="5">
    <name type="scientific">Cacopsylla melanoneura</name>
    <dbReference type="NCBI Taxonomy" id="428564"/>
    <lineage>
        <taxon>Eukaryota</taxon>
        <taxon>Metazoa</taxon>
        <taxon>Ecdysozoa</taxon>
        <taxon>Arthropoda</taxon>
        <taxon>Hexapoda</taxon>
        <taxon>Insecta</taxon>
        <taxon>Pterygota</taxon>
        <taxon>Neoptera</taxon>
        <taxon>Paraneoptera</taxon>
        <taxon>Hemiptera</taxon>
        <taxon>Sternorrhyncha</taxon>
        <taxon>Psylloidea</taxon>
        <taxon>Psyllidae</taxon>
        <taxon>Psyllinae</taxon>
        <taxon>Cacopsylla</taxon>
    </lineage>
</organism>
<dbReference type="GO" id="GO:0016787">
    <property type="term" value="F:hydrolase activity"/>
    <property type="evidence" value="ECO:0007669"/>
    <property type="project" value="UniProtKB-KW"/>
</dbReference>
<dbReference type="GO" id="GO:0043139">
    <property type="term" value="F:5'-3' DNA helicase activity"/>
    <property type="evidence" value="ECO:0007669"/>
    <property type="project" value="UniProtKB-EC"/>
</dbReference>
<feature type="domain" description="Helitron helicase-like" evidence="3">
    <location>
        <begin position="322"/>
        <end position="503"/>
    </location>
</feature>
<dbReference type="EMBL" id="HBUF01383608">
    <property type="protein sequence ID" value="CAG6731237.1"/>
    <property type="molecule type" value="Transcribed_RNA"/>
</dbReference>
<dbReference type="GO" id="GO:0000723">
    <property type="term" value="P:telomere maintenance"/>
    <property type="evidence" value="ECO:0007669"/>
    <property type="project" value="InterPro"/>
</dbReference>
<sequence length="1419" mass="160616">MNIARANEDEEERAVRLENVRRTTGRRRSNTWAGKERSAFGYDRNFDYESDRTVHIGSMSSVCDQCGAKKWKDESKGLCCSSGKVKLEPLFSPPEPLKSLLFDSLPDSIAFRRLIRLYNAIFQMTSFGGKVLNENGYNPTYRVQGQVYHRIGSLIPASGEDPQFLQIYFVGNTADELQARLSINGCENLSPDIVSGLQDMLHEHNVYIRELKAAVETVARSSEYNVVIHADRKPPGAHPGVCNAPTTNEIAVVLVDQQNSNGRDVVLRLNDGTLHRIPETHRSYDCLQYPLMFCRGEDGYNLTGNLITLDSGRINKVSCSDWYAYRIMVRGGDNSNHLLFFGPLLSQFLVDMYAKMETERLNYLRFNQSKLRAAEYIDIQDALERDGDLHNMGRMVVLPSSFTAGPRYMQQKTQDALTYVRHHGRPDLFITFTCNPKWSDISEALFPGQKPEDRHDIVSRVFHLKVKKIMDLLVKFKVFGTVRCFMYSIEWQKRGLPHVHILVWLVDKISPHQVDSFISAEIPNKDQDPILFEIITKSMIHGPCGTLNATSPCMKDGKCSKKYPKSFVSETQTGEDGYPTYRRRSPAEGGETFALKLKNGVECDVDNRWVVPYCPLLSRLFKAHINVEYCHSVKSIKYVCKYVNKGSDQATFRVEQPEDSNPVRDEISNFQTGRYINTSEAVWRILSFPIHEHYPPVQSLHVHLENGQRVYFNPDNVSNLQNPRATTLTAFFHLCQVDDFAKSLLYSEVPKYYRFEEKDKKFVRRKRGEAVEGHPGVFRTDTIGRVYTVHPNLSECYFLRLLLHVVRGPESFVALRTVNGEVCPTFQEACQRSGLLENDDNWDKTLQEAALSEAPKRLRYLFAVMLSVCHVSQPLSLWENHKENLSEDILHNFRRLANDDSLGFSEEIFNQALLEIQKLLRTLGQKKLSDFGLPLPQNQIEAPRNVEQYNLGELNRYVQENESKLTSEQRKVYDEVLQSVQNVSGRLFFLDAPGGTGKTYLINLIIQKVRSSGQIVFAVASCGIAATLLQGGKTVHSTFKVPLNLNYHDQPVCNISRGSDLSNNIQNCALIVWDECTMSNKAAIEAVDRTLRDITGNNTPMGGITVLFSGDFRQTLPVVQKGTRADEVNACMKSSVLWSSIISLHLTKNMRVLLQRNVGSDDFSKLLLDLGDGKVPSIHHEIEIPNGLGKMVGHINELISSVYPNLKHLDRISSDWFCERSILSPKNEMVSAINDTLLNSCEGESMTYSSFDTTLNRDQAVNFPVEFLNSLELSGLPSHKITLKVGAPIMLLRNLDAPRLCNGTRLRVTRMQPNVIEAEILTGCAKGDKVFIPRIPMIPQDCPYEFKRVQLPIRVCFAMTINKSQGQTLKFAGIDLRSRCFSHGQLYVACSRVTSSEGLFILSSDNGKTSNIVYPEVLR</sequence>
<keyword evidence="1" id="KW-0378">Hydrolase</keyword>
<dbReference type="Pfam" id="PF05970">
    <property type="entry name" value="PIF1"/>
    <property type="match status" value="1"/>
</dbReference>
<keyword evidence="1" id="KW-0067">ATP-binding</keyword>
<evidence type="ECO:0000313" key="5">
    <source>
        <dbReference type="EMBL" id="CAG6731236.1"/>
    </source>
</evidence>
<evidence type="ECO:0000259" key="3">
    <source>
        <dbReference type="Pfam" id="PF14214"/>
    </source>
</evidence>
<dbReference type="EMBL" id="HBUF01383607">
    <property type="protein sequence ID" value="CAG6731236.1"/>
    <property type="molecule type" value="Transcribed_RNA"/>
</dbReference>
<dbReference type="PANTHER" id="PTHR10492">
    <property type="match status" value="1"/>
</dbReference>
<reference evidence="5" key="1">
    <citation type="submission" date="2021-05" db="EMBL/GenBank/DDBJ databases">
        <authorList>
            <person name="Alioto T."/>
            <person name="Alioto T."/>
            <person name="Gomez Garrido J."/>
        </authorList>
    </citation>
    <scope>NUCLEOTIDE SEQUENCE</scope>
</reference>
<dbReference type="GO" id="GO:0005524">
    <property type="term" value="F:ATP binding"/>
    <property type="evidence" value="ECO:0007669"/>
    <property type="project" value="UniProtKB-KW"/>
</dbReference>
<accession>A0A8D8YMS1</accession>
<dbReference type="InterPro" id="IPR027417">
    <property type="entry name" value="P-loop_NTPase"/>
</dbReference>
<keyword evidence="1" id="KW-0233">DNA recombination</keyword>
<dbReference type="EC" id="5.6.2.3" evidence="1"/>
<comment type="similarity">
    <text evidence="1">Belongs to the helicase family.</text>
</comment>
<name>A0A8D8YMS1_9HEMI</name>
<evidence type="ECO:0000256" key="1">
    <source>
        <dbReference type="RuleBase" id="RU363044"/>
    </source>
</evidence>
<comment type="cofactor">
    <cofactor evidence="1">
        <name>Mg(2+)</name>
        <dbReference type="ChEBI" id="CHEBI:18420"/>
    </cofactor>
</comment>
<dbReference type="Pfam" id="PF21530">
    <property type="entry name" value="Pif1_2B_dom"/>
    <property type="match status" value="1"/>
</dbReference>
<dbReference type="InterPro" id="IPR025476">
    <property type="entry name" value="Helitron_helicase-like"/>
</dbReference>
<proteinExistence type="inferred from homology"/>
<dbReference type="Gene3D" id="3.40.50.300">
    <property type="entry name" value="P-loop containing nucleotide triphosphate hydrolases"/>
    <property type="match status" value="1"/>
</dbReference>
<feature type="domain" description="DNA helicase Pif1-like DEAD-box helicase" evidence="2">
    <location>
        <begin position="964"/>
        <end position="1177"/>
    </location>
</feature>
<dbReference type="PANTHER" id="PTHR10492:SF57">
    <property type="entry name" value="ATP-DEPENDENT DNA HELICASE"/>
    <property type="match status" value="1"/>
</dbReference>
<dbReference type="InterPro" id="IPR010285">
    <property type="entry name" value="DNA_helicase_pif1-like_DEAD"/>
</dbReference>
<dbReference type="SUPFAM" id="SSF52540">
    <property type="entry name" value="P-loop containing nucleoside triphosphate hydrolases"/>
    <property type="match status" value="2"/>
</dbReference>
<keyword evidence="1" id="KW-0234">DNA repair</keyword>
<dbReference type="CDD" id="cd18809">
    <property type="entry name" value="SF1_C_RecD"/>
    <property type="match status" value="1"/>
</dbReference>
<dbReference type="GO" id="GO:0006310">
    <property type="term" value="P:DNA recombination"/>
    <property type="evidence" value="ECO:0007669"/>
    <property type="project" value="UniProtKB-KW"/>
</dbReference>
<dbReference type="InterPro" id="IPR049163">
    <property type="entry name" value="Pif1-like_2B_dom"/>
</dbReference>
<dbReference type="GO" id="GO:0006281">
    <property type="term" value="P:DNA repair"/>
    <property type="evidence" value="ECO:0007669"/>
    <property type="project" value="UniProtKB-KW"/>
</dbReference>